<evidence type="ECO:0000256" key="1">
    <source>
        <dbReference type="SAM" id="Phobius"/>
    </source>
</evidence>
<dbReference type="Gene3D" id="1.20.1250.20">
    <property type="entry name" value="MFS general substrate transporter like domains"/>
    <property type="match status" value="2"/>
</dbReference>
<feature type="transmembrane region" description="Helical" evidence="1">
    <location>
        <begin position="223"/>
        <end position="240"/>
    </location>
</feature>
<evidence type="ECO:0008006" key="4">
    <source>
        <dbReference type="Google" id="ProtNLM"/>
    </source>
</evidence>
<gene>
    <name evidence="2" type="ORF">KR093_006023</name>
</gene>
<feature type="transmembrane region" description="Helical" evidence="1">
    <location>
        <begin position="602"/>
        <end position="626"/>
    </location>
</feature>
<evidence type="ECO:0000313" key="3">
    <source>
        <dbReference type="Proteomes" id="UP001200034"/>
    </source>
</evidence>
<feature type="transmembrane region" description="Helical" evidence="1">
    <location>
        <begin position="159"/>
        <end position="184"/>
    </location>
</feature>
<keyword evidence="1" id="KW-0472">Membrane</keyword>
<name>A0AAD4KAF3_9MUSC</name>
<dbReference type="CDD" id="cd17352">
    <property type="entry name" value="MFS_MCT_SLC16"/>
    <property type="match status" value="1"/>
</dbReference>
<keyword evidence="3" id="KW-1185">Reference proteome</keyword>
<feature type="transmembrane region" description="Helical" evidence="1">
    <location>
        <begin position="196"/>
        <end position="217"/>
    </location>
</feature>
<feature type="transmembrane region" description="Helical" evidence="1">
    <location>
        <begin position="482"/>
        <end position="502"/>
    </location>
</feature>
<keyword evidence="1" id="KW-0812">Transmembrane</keyword>
<dbReference type="InterPro" id="IPR050327">
    <property type="entry name" value="Proton-linked_MCT"/>
</dbReference>
<comment type="caution">
    <text evidence="2">The sequence shown here is derived from an EMBL/GenBank/DDBJ whole genome shotgun (WGS) entry which is preliminary data.</text>
</comment>
<reference evidence="2" key="1">
    <citation type="journal article" date="2021" name="Mol. Ecol. Resour.">
        <title>Phylogenomic analyses of the genus Drosophila reveals genomic signals of climate adaptation.</title>
        <authorList>
            <person name="Li F."/>
            <person name="Rane R.V."/>
            <person name="Luria V."/>
            <person name="Xiong Z."/>
            <person name="Chen J."/>
            <person name="Li Z."/>
            <person name="Catullo R.A."/>
            <person name="Griffin P.C."/>
            <person name="Schiffer M."/>
            <person name="Pearce S."/>
            <person name="Lee S.F."/>
            <person name="McElroy K."/>
            <person name="Stocker A."/>
            <person name="Shirriffs J."/>
            <person name="Cockerell F."/>
            <person name="Coppin C."/>
            <person name="Sgro C.M."/>
            <person name="Karger A."/>
            <person name="Cain J.W."/>
            <person name="Weber J.A."/>
            <person name="Santpere G."/>
            <person name="Kirschner M.W."/>
            <person name="Hoffmann A.A."/>
            <person name="Oakeshott J.G."/>
            <person name="Zhang G."/>
        </authorList>
    </citation>
    <scope>NUCLEOTIDE SEQUENCE</scope>
    <source>
        <strain evidence="2">BGI-SZ-2011g</strain>
    </source>
</reference>
<feature type="transmembrane region" description="Helical" evidence="1">
    <location>
        <begin position="42"/>
        <end position="62"/>
    </location>
</feature>
<proteinExistence type="predicted"/>
<dbReference type="SUPFAM" id="SSF103473">
    <property type="entry name" value="MFS general substrate transporter"/>
    <property type="match status" value="1"/>
</dbReference>
<feature type="transmembrane region" description="Helical" evidence="1">
    <location>
        <begin position="514"/>
        <end position="531"/>
    </location>
</feature>
<dbReference type="AlphaFoldDB" id="A0AAD4KAF3"/>
<dbReference type="Proteomes" id="UP001200034">
    <property type="component" value="Unassembled WGS sequence"/>
</dbReference>
<dbReference type="EMBL" id="JAJJHW010000095">
    <property type="protein sequence ID" value="KAH8387274.1"/>
    <property type="molecule type" value="Genomic_DNA"/>
</dbReference>
<organism evidence="2 3">
    <name type="scientific">Drosophila rubida</name>
    <dbReference type="NCBI Taxonomy" id="30044"/>
    <lineage>
        <taxon>Eukaryota</taxon>
        <taxon>Metazoa</taxon>
        <taxon>Ecdysozoa</taxon>
        <taxon>Arthropoda</taxon>
        <taxon>Hexapoda</taxon>
        <taxon>Insecta</taxon>
        <taxon>Pterygota</taxon>
        <taxon>Neoptera</taxon>
        <taxon>Endopterygota</taxon>
        <taxon>Diptera</taxon>
        <taxon>Brachycera</taxon>
        <taxon>Muscomorpha</taxon>
        <taxon>Ephydroidea</taxon>
        <taxon>Drosophilidae</taxon>
        <taxon>Drosophila</taxon>
    </lineage>
</organism>
<keyword evidence="1" id="KW-1133">Transmembrane helix</keyword>
<accession>A0AAD4KAF3</accession>
<dbReference type="GO" id="GO:0008028">
    <property type="term" value="F:monocarboxylic acid transmembrane transporter activity"/>
    <property type="evidence" value="ECO:0007669"/>
    <property type="project" value="TreeGrafter"/>
</dbReference>
<evidence type="ECO:0000313" key="2">
    <source>
        <dbReference type="EMBL" id="KAH8387274.1"/>
    </source>
</evidence>
<dbReference type="InterPro" id="IPR036259">
    <property type="entry name" value="MFS_trans_sf"/>
</dbReference>
<dbReference type="PANTHER" id="PTHR11360:SF8">
    <property type="entry name" value="BCDNA.LD28120-RELATED"/>
    <property type="match status" value="1"/>
</dbReference>
<feature type="transmembrane region" description="Helical" evidence="1">
    <location>
        <begin position="443"/>
        <end position="462"/>
    </location>
</feature>
<dbReference type="PANTHER" id="PTHR11360">
    <property type="entry name" value="MONOCARBOXYLATE TRANSPORTER"/>
    <property type="match status" value="1"/>
</dbReference>
<feature type="transmembrane region" description="Helical" evidence="1">
    <location>
        <begin position="537"/>
        <end position="562"/>
    </location>
</feature>
<sequence>MVPPEKKVYADTTQPLPKRTSGYYNRKDKSDLGPDFVAPDGGWAWLVCVAAGVSNLSLYPCLQQFGFMFRERLTFLGMSSSQVTAIINANPAVSACTGLLNGPMFRRFTFRQVAMAGALLCFTGIMLTAFCETFAGYMFAYAGLYGKHDLRSTRPICQWLLSLLAGFGMGISVSASSLAINTYFQQKRRRAAGFSWTITGLGPIFLPYLVTFLLSVYDVQGTVLLFAAIALHSFVSALIYQPVRYHTATVDATGAGVGAVSTDAALMLEQQPELLCAHCTLQRKREPGGIFSSQYLCQDDDAQRPGYEIIEPGTPMLSRANDGWYGSKLSLSSGRLRFRTISSSKDLELTQRLHSPISEDQRPDEEEFLRPNNFRREREECNLESKLCCTCAEQRALAARCQAEPQAKQSEPNNNNDDDEEQVQAAAQMSFLQKLVTFFDLDLLRDVTFVNLVAGLTIINFGELNFSILTPFILTDFGFDTPQITVAMSLMAGMDIIMRFLVPFLTEKIPWDNRVFFLIGVVGIAIGRTVVASTRSYGVILSCFVWIGLCKGVRTIFWPLIIPGYVPLNRLPGASGLQLLISGLFTLLGGPFVGLVRDRYNYSVALHCLDIMTFMAAASWALEALLHRRRRKMVS</sequence>
<protein>
    <recommendedName>
        <fullName evidence="4">Monocarboxylate transporter 9</fullName>
    </recommendedName>
</protein>
<feature type="transmembrane region" description="Helical" evidence="1">
    <location>
        <begin position="574"/>
        <end position="596"/>
    </location>
</feature>
<feature type="transmembrane region" description="Helical" evidence="1">
    <location>
        <begin position="113"/>
        <end position="139"/>
    </location>
</feature>